<evidence type="ECO:0000313" key="3">
    <source>
        <dbReference type="Proteomes" id="UP001239782"/>
    </source>
</evidence>
<dbReference type="RefSeq" id="WP_309204060.1">
    <property type="nucleotide sequence ID" value="NZ_CP133548.1"/>
</dbReference>
<dbReference type="Proteomes" id="UP001239782">
    <property type="component" value="Chromosome"/>
</dbReference>
<feature type="transmembrane region" description="Helical" evidence="1">
    <location>
        <begin position="77"/>
        <end position="98"/>
    </location>
</feature>
<feature type="transmembrane region" description="Helical" evidence="1">
    <location>
        <begin position="14"/>
        <end position="38"/>
    </location>
</feature>
<dbReference type="AlphaFoldDB" id="A0AA51X961"/>
<dbReference type="Pfam" id="PF22765">
    <property type="entry name" value="DUF7010"/>
    <property type="match status" value="1"/>
</dbReference>
<organism evidence="2 3">
    <name type="scientific">Pleionea litopenaei</name>
    <dbReference type="NCBI Taxonomy" id="3070815"/>
    <lineage>
        <taxon>Bacteria</taxon>
        <taxon>Pseudomonadati</taxon>
        <taxon>Pseudomonadota</taxon>
        <taxon>Gammaproteobacteria</taxon>
        <taxon>Oceanospirillales</taxon>
        <taxon>Pleioneaceae</taxon>
        <taxon>Pleionea</taxon>
    </lineage>
</organism>
<accession>A0AA51X961</accession>
<dbReference type="InterPro" id="IPR053824">
    <property type="entry name" value="DUF7010"/>
</dbReference>
<protein>
    <submittedName>
        <fullName evidence="2">Uncharacterized protein</fullName>
    </submittedName>
</protein>
<sequence length="177" mass="18961">MDFIQSQKNMVESYVGGATGALASGVIWCIAGVVGIYLQPMHSMITLFIGGMLIFPLSMLLSKVFGHSGKHASDNVLGKLAVESLGILFAGLFIAFVVAQFNSALFYPIMLLAIGARYLVFQTLYGLRTYWVLGGLLMLSGFLSAALSLPFIAGAFIGGGIEIVFSILIFYQSNTIK</sequence>
<feature type="transmembrane region" description="Helical" evidence="1">
    <location>
        <begin position="104"/>
        <end position="120"/>
    </location>
</feature>
<keyword evidence="1" id="KW-0812">Transmembrane</keyword>
<dbReference type="EMBL" id="CP133548">
    <property type="protein sequence ID" value="WMS88840.1"/>
    <property type="molecule type" value="Genomic_DNA"/>
</dbReference>
<gene>
    <name evidence="2" type="ORF">Q9312_07950</name>
</gene>
<keyword evidence="1" id="KW-1133">Transmembrane helix</keyword>
<reference evidence="2 3" key="1">
    <citation type="submission" date="2023-08" db="EMBL/GenBank/DDBJ databases">
        <title>Pleionea litopenaei sp. nov., isolated from stomach of juvenile Litopenaeus vannamei.</title>
        <authorList>
            <person name="Rho A.M."/>
            <person name="Hwang C.Y."/>
        </authorList>
    </citation>
    <scope>NUCLEOTIDE SEQUENCE [LARGE SCALE GENOMIC DNA]</scope>
    <source>
        <strain evidence="2 3">HL-JVS1</strain>
    </source>
</reference>
<name>A0AA51X961_9GAMM</name>
<evidence type="ECO:0000256" key="1">
    <source>
        <dbReference type="SAM" id="Phobius"/>
    </source>
</evidence>
<evidence type="ECO:0000313" key="2">
    <source>
        <dbReference type="EMBL" id="WMS88840.1"/>
    </source>
</evidence>
<proteinExistence type="predicted"/>
<feature type="transmembrane region" description="Helical" evidence="1">
    <location>
        <begin position="44"/>
        <end position="65"/>
    </location>
</feature>
<feature type="transmembrane region" description="Helical" evidence="1">
    <location>
        <begin position="151"/>
        <end position="171"/>
    </location>
</feature>
<dbReference type="KEGG" id="plei:Q9312_07950"/>
<feature type="transmembrane region" description="Helical" evidence="1">
    <location>
        <begin position="127"/>
        <end position="145"/>
    </location>
</feature>
<keyword evidence="3" id="KW-1185">Reference proteome</keyword>
<keyword evidence="1" id="KW-0472">Membrane</keyword>